<gene>
    <name evidence="2" type="primary">LOC111136428</name>
</gene>
<accession>A0A8B8ESQ2</accession>
<proteinExistence type="predicted"/>
<evidence type="ECO:0000313" key="1">
    <source>
        <dbReference type="Proteomes" id="UP000694844"/>
    </source>
</evidence>
<dbReference type="RefSeq" id="XP_022342981.1">
    <property type="nucleotide sequence ID" value="XM_022487273.1"/>
</dbReference>
<reference evidence="2" key="1">
    <citation type="submission" date="2025-08" db="UniProtKB">
        <authorList>
            <consortium name="RefSeq"/>
        </authorList>
    </citation>
    <scope>IDENTIFICATION</scope>
    <source>
        <tissue evidence="2">Whole sample</tissue>
    </source>
</reference>
<dbReference type="Proteomes" id="UP000694844">
    <property type="component" value="Chromosome 5"/>
</dbReference>
<dbReference type="KEGG" id="cvn:111136428"/>
<keyword evidence="1" id="KW-1185">Reference proteome</keyword>
<dbReference type="OrthoDB" id="430340at2759"/>
<dbReference type="AlphaFoldDB" id="A0A8B8ESQ2"/>
<organism evidence="1 2">
    <name type="scientific">Crassostrea virginica</name>
    <name type="common">Eastern oyster</name>
    <dbReference type="NCBI Taxonomy" id="6565"/>
    <lineage>
        <taxon>Eukaryota</taxon>
        <taxon>Metazoa</taxon>
        <taxon>Spiralia</taxon>
        <taxon>Lophotrochozoa</taxon>
        <taxon>Mollusca</taxon>
        <taxon>Bivalvia</taxon>
        <taxon>Autobranchia</taxon>
        <taxon>Pteriomorphia</taxon>
        <taxon>Ostreida</taxon>
        <taxon>Ostreoidea</taxon>
        <taxon>Ostreidae</taxon>
        <taxon>Crassostrea</taxon>
    </lineage>
</organism>
<dbReference type="GeneID" id="111136428"/>
<sequence>MPWQPCTGSCGQETQIRQRVFCCPGSLMNISVALRTLDLCTKTCKTPKHYLTEGKHCHRCSNNGFYNRTAKACVCRKTNKGQCCQENITCSNRPCKHGVCYDTPPGSGVIVTKGFQTSTAVQNFRGTRTAILVSQAGNRCADYDYIDSTNDHGLHLSEMLQNIWMCFHR</sequence>
<protein>
    <submittedName>
        <fullName evidence="2">Uncharacterized protein LOC111136428</fullName>
    </submittedName>
</protein>
<evidence type="ECO:0000313" key="2">
    <source>
        <dbReference type="RefSeq" id="XP_022342981.1"/>
    </source>
</evidence>
<name>A0A8B8ESQ2_CRAVI</name>